<sequence length="164" mass="17914">MRGFTLIELLVVIVIIGLLSGIGIASFQGSIQRANDAKRISDATSIMDAVDRYYLDHNAFPLPATAGNFATNCSDTPTHEDINTVLAPLVTEGYLEKIPSDSKGNWPYCYMYQAPSNYVHCNNSTQHGAVLIIATEASAFSSSTEYALVGENGSEHRYCMYSKF</sequence>
<organism evidence="7 8">
    <name type="scientific">candidate division WWE3 bacterium CG22_combo_CG10-13_8_21_14_all_39_12</name>
    <dbReference type="NCBI Taxonomy" id="1975094"/>
    <lineage>
        <taxon>Bacteria</taxon>
        <taxon>Katanobacteria</taxon>
    </lineage>
</organism>
<dbReference type="InterPro" id="IPR012902">
    <property type="entry name" value="N_methyl_site"/>
</dbReference>
<feature type="transmembrane region" description="Helical" evidence="6">
    <location>
        <begin position="6"/>
        <end position="27"/>
    </location>
</feature>
<evidence type="ECO:0000256" key="4">
    <source>
        <dbReference type="ARBA" id="ARBA00022989"/>
    </source>
</evidence>
<proteinExistence type="predicted"/>
<evidence type="ECO:0000256" key="1">
    <source>
        <dbReference type="ARBA" id="ARBA00004167"/>
    </source>
</evidence>
<comment type="caution">
    <text evidence="7">The sequence shown here is derived from an EMBL/GenBank/DDBJ whole genome shotgun (WGS) entry which is preliminary data.</text>
</comment>
<dbReference type="Proteomes" id="UP000228495">
    <property type="component" value="Unassembled WGS sequence"/>
</dbReference>
<dbReference type="PRINTS" id="PR00813">
    <property type="entry name" value="BCTERIALGSPG"/>
</dbReference>
<keyword evidence="4 6" id="KW-1133">Transmembrane helix</keyword>
<dbReference type="PANTHER" id="PTHR30093">
    <property type="entry name" value="GENERAL SECRETION PATHWAY PROTEIN G"/>
    <property type="match status" value="1"/>
</dbReference>
<evidence type="ECO:0000256" key="2">
    <source>
        <dbReference type="ARBA" id="ARBA00022481"/>
    </source>
</evidence>
<dbReference type="AlphaFoldDB" id="A0A2H0BGT0"/>
<reference evidence="7 8" key="1">
    <citation type="submission" date="2017-09" db="EMBL/GenBank/DDBJ databases">
        <title>Depth-based differentiation of microbial function through sediment-hosted aquifers and enrichment of novel symbionts in the deep terrestrial subsurface.</title>
        <authorList>
            <person name="Probst A.J."/>
            <person name="Ladd B."/>
            <person name="Jarett J.K."/>
            <person name="Geller-Mcgrath D.E."/>
            <person name="Sieber C.M."/>
            <person name="Emerson J.B."/>
            <person name="Anantharaman K."/>
            <person name="Thomas B.C."/>
            <person name="Malmstrom R."/>
            <person name="Stieglmeier M."/>
            <person name="Klingl A."/>
            <person name="Woyke T."/>
            <person name="Ryan C.M."/>
            <person name="Banfield J.F."/>
        </authorList>
    </citation>
    <scope>NUCLEOTIDE SEQUENCE [LARGE SCALE GENOMIC DNA]</scope>
    <source>
        <strain evidence="7">CG22_combo_CG10-13_8_21_14_all_39_12</strain>
    </source>
</reference>
<dbReference type="Pfam" id="PF07963">
    <property type="entry name" value="N_methyl"/>
    <property type="match status" value="1"/>
</dbReference>
<evidence type="ECO:0000313" key="8">
    <source>
        <dbReference type="Proteomes" id="UP000228495"/>
    </source>
</evidence>
<dbReference type="PANTHER" id="PTHR30093:SF44">
    <property type="entry name" value="TYPE II SECRETION SYSTEM CORE PROTEIN G"/>
    <property type="match status" value="1"/>
</dbReference>
<protein>
    <recommendedName>
        <fullName evidence="9">Type II secretion system protein GspG C-terminal domain-containing protein</fullName>
    </recommendedName>
</protein>
<evidence type="ECO:0000313" key="7">
    <source>
        <dbReference type="EMBL" id="PIP56876.1"/>
    </source>
</evidence>
<dbReference type="GO" id="GO:0015628">
    <property type="term" value="P:protein secretion by the type II secretion system"/>
    <property type="evidence" value="ECO:0007669"/>
    <property type="project" value="InterPro"/>
</dbReference>
<keyword evidence="5 6" id="KW-0472">Membrane</keyword>
<dbReference type="PROSITE" id="PS00409">
    <property type="entry name" value="PROKAR_NTER_METHYL"/>
    <property type="match status" value="1"/>
</dbReference>
<comment type="subcellular location">
    <subcellularLocation>
        <location evidence="1">Membrane</location>
        <topology evidence="1">Single-pass membrane protein</topology>
    </subcellularLocation>
</comment>
<dbReference type="Gene3D" id="3.30.700.10">
    <property type="entry name" value="Glycoprotein, Type 4 Pilin"/>
    <property type="match status" value="1"/>
</dbReference>
<gene>
    <name evidence="7" type="ORF">COX05_00710</name>
</gene>
<dbReference type="SUPFAM" id="SSF54523">
    <property type="entry name" value="Pili subunits"/>
    <property type="match status" value="1"/>
</dbReference>
<dbReference type="GO" id="GO:0016020">
    <property type="term" value="C:membrane"/>
    <property type="evidence" value="ECO:0007669"/>
    <property type="project" value="UniProtKB-SubCell"/>
</dbReference>
<name>A0A2H0BGT0_UNCKA</name>
<evidence type="ECO:0000256" key="5">
    <source>
        <dbReference type="ARBA" id="ARBA00023136"/>
    </source>
</evidence>
<dbReference type="GO" id="GO:0015627">
    <property type="term" value="C:type II protein secretion system complex"/>
    <property type="evidence" value="ECO:0007669"/>
    <property type="project" value="InterPro"/>
</dbReference>
<evidence type="ECO:0000256" key="3">
    <source>
        <dbReference type="ARBA" id="ARBA00022692"/>
    </source>
</evidence>
<dbReference type="NCBIfam" id="TIGR02532">
    <property type="entry name" value="IV_pilin_GFxxxE"/>
    <property type="match status" value="1"/>
</dbReference>
<evidence type="ECO:0008006" key="9">
    <source>
        <dbReference type="Google" id="ProtNLM"/>
    </source>
</evidence>
<dbReference type="EMBL" id="PCSU01000008">
    <property type="protein sequence ID" value="PIP56876.1"/>
    <property type="molecule type" value="Genomic_DNA"/>
</dbReference>
<accession>A0A2H0BGT0</accession>
<dbReference type="InterPro" id="IPR045584">
    <property type="entry name" value="Pilin-like"/>
</dbReference>
<keyword evidence="3 6" id="KW-0812">Transmembrane</keyword>
<keyword evidence="2" id="KW-0488">Methylation</keyword>
<evidence type="ECO:0000256" key="6">
    <source>
        <dbReference type="SAM" id="Phobius"/>
    </source>
</evidence>
<dbReference type="InterPro" id="IPR000983">
    <property type="entry name" value="Bac_GSPG_pilin"/>
</dbReference>